<keyword evidence="3 5" id="KW-1133">Transmembrane helix</keyword>
<name>A0A7J6R2X3_PEROL</name>
<gene>
    <name evidence="8" type="ORF">FOZ63_024461</name>
</gene>
<evidence type="ECO:0000313" key="9">
    <source>
        <dbReference type="Proteomes" id="UP000553632"/>
    </source>
</evidence>
<dbReference type="InterPro" id="IPR005828">
    <property type="entry name" value="MFS_sugar_transport-like"/>
</dbReference>
<feature type="domain" description="Major facilitator superfamily (MFS) profile" evidence="7">
    <location>
        <begin position="9"/>
        <end position="108"/>
    </location>
</feature>
<dbReference type="AlphaFoldDB" id="A0A7J6R2X3"/>
<dbReference type="Gene3D" id="1.20.1250.20">
    <property type="entry name" value="MFS general substrate transporter like domains"/>
    <property type="match status" value="1"/>
</dbReference>
<evidence type="ECO:0000256" key="1">
    <source>
        <dbReference type="ARBA" id="ARBA00004141"/>
    </source>
</evidence>
<feature type="chain" id="PRO_5029561098" description="Major facilitator superfamily (MFS) profile domain-containing protein" evidence="6">
    <location>
        <begin position="26"/>
        <end position="108"/>
    </location>
</feature>
<sequence length="108" mass="11147">MNHTCAVLSVSASLFGALLFGLSLGFSGPAIDTMRNTVTTTGGDPIQIGQGSSFFVLRTDNEASLFGSMVNIGAIVGALGGGPVNEKIGRKWSLIGASPLFLLAFLWI</sequence>
<dbReference type="InterPro" id="IPR020846">
    <property type="entry name" value="MFS_dom"/>
</dbReference>
<dbReference type="PANTHER" id="PTHR48021:SF1">
    <property type="entry name" value="GH07001P-RELATED"/>
    <property type="match status" value="1"/>
</dbReference>
<organism evidence="8 9">
    <name type="scientific">Perkinsus olseni</name>
    <name type="common">Perkinsus atlanticus</name>
    <dbReference type="NCBI Taxonomy" id="32597"/>
    <lineage>
        <taxon>Eukaryota</taxon>
        <taxon>Sar</taxon>
        <taxon>Alveolata</taxon>
        <taxon>Perkinsozoa</taxon>
        <taxon>Perkinsea</taxon>
        <taxon>Perkinsida</taxon>
        <taxon>Perkinsidae</taxon>
        <taxon>Perkinsus</taxon>
    </lineage>
</organism>
<dbReference type="EMBL" id="JABANO010028565">
    <property type="protein sequence ID" value="KAF4714947.1"/>
    <property type="molecule type" value="Genomic_DNA"/>
</dbReference>
<evidence type="ECO:0000256" key="5">
    <source>
        <dbReference type="SAM" id="Phobius"/>
    </source>
</evidence>
<comment type="subcellular location">
    <subcellularLocation>
        <location evidence="1">Membrane</location>
        <topology evidence="1">Multi-pass membrane protein</topology>
    </subcellularLocation>
</comment>
<dbReference type="PANTHER" id="PTHR48021">
    <property type="match status" value="1"/>
</dbReference>
<keyword evidence="2 5" id="KW-0812">Transmembrane</keyword>
<reference evidence="8 9" key="1">
    <citation type="submission" date="2020-04" db="EMBL/GenBank/DDBJ databases">
        <title>Perkinsus olseni comparative genomics.</title>
        <authorList>
            <person name="Bogema D.R."/>
        </authorList>
    </citation>
    <scope>NUCLEOTIDE SEQUENCE [LARGE SCALE GENOMIC DNA]</scope>
    <source>
        <strain evidence="8 9">ATCC PRA-207</strain>
    </source>
</reference>
<dbReference type="PROSITE" id="PS50850">
    <property type="entry name" value="MFS"/>
    <property type="match status" value="1"/>
</dbReference>
<keyword evidence="6" id="KW-0732">Signal</keyword>
<evidence type="ECO:0000313" key="8">
    <source>
        <dbReference type="EMBL" id="KAF4714947.1"/>
    </source>
</evidence>
<dbReference type="GO" id="GO:0022857">
    <property type="term" value="F:transmembrane transporter activity"/>
    <property type="evidence" value="ECO:0007669"/>
    <property type="project" value="InterPro"/>
</dbReference>
<protein>
    <recommendedName>
        <fullName evidence="7">Major facilitator superfamily (MFS) profile domain-containing protein</fullName>
    </recommendedName>
</protein>
<dbReference type="GO" id="GO:0016020">
    <property type="term" value="C:membrane"/>
    <property type="evidence" value="ECO:0007669"/>
    <property type="project" value="UniProtKB-SubCell"/>
</dbReference>
<dbReference type="InterPro" id="IPR050549">
    <property type="entry name" value="MFS_Trehalose_Transporter"/>
</dbReference>
<dbReference type="InterPro" id="IPR036259">
    <property type="entry name" value="MFS_trans_sf"/>
</dbReference>
<dbReference type="Proteomes" id="UP000553632">
    <property type="component" value="Unassembled WGS sequence"/>
</dbReference>
<evidence type="ECO:0000256" key="4">
    <source>
        <dbReference type="ARBA" id="ARBA00023136"/>
    </source>
</evidence>
<dbReference type="OMA" id="DPIQIGQ"/>
<dbReference type="Pfam" id="PF00083">
    <property type="entry name" value="Sugar_tr"/>
    <property type="match status" value="1"/>
</dbReference>
<evidence type="ECO:0000256" key="6">
    <source>
        <dbReference type="SAM" id="SignalP"/>
    </source>
</evidence>
<feature type="transmembrane region" description="Helical" evidence="5">
    <location>
        <begin position="63"/>
        <end position="80"/>
    </location>
</feature>
<evidence type="ECO:0000256" key="3">
    <source>
        <dbReference type="ARBA" id="ARBA00022989"/>
    </source>
</evidence>
<keyword evidence="4 5" id="KW-0472">Membrane</keyword>
<evidence type="ECO:0000256" key="2">
    <source>
        <dbReference type="ARBA" id="ARBA00022692"/>
    </source>
</evidence>
<dbReference type="SUPFAM" id="SSF103473">
    <property type="entry name" value="MFS general substrate transporter"/>
    <property type="match status" value="1"/>
</dbReference>
<accession>A0A7J6R2X3</accession>
<proteinExistence type="predicted"/>
<feature type="signal peptide" evidence="6">
    <location>
        <begin position="1"/>
        <end position="25"/>
    </location>
</feature>
<comment type="caution">
    <text evidence="8">The sequence shown here is derived from an EMBL/GenBank/DDBJ whole genome shotgun (WGS) entry which is preliminary data.</text>
</comment>
<keyword evidence="9" id="KW-1185">Reference proteome</keyword>
<feature type="non-terminal residue" evidence="8">
    <location>
        <position position="108"/>
    </location>
</feature>
<evidence type="ECO:0000259" key="7">
    <source>
        <dbReference type="PROSITE" id="PS50850"/>
    </source>
</evidence>